<proteinExistence type="predicted"/>
<evidence type="ECO:0000256" key="2">
    <source>
        <dbReference type="ARBA" id="ARBA00022723"/>
    </source>
</evidence>
<accession>A0A2A4CQL3</accession>
<evidence type="ECO:0000256" key="5">
    <source>
        <dbReference type="SAM" id="SignalP"/>
    </source>
</evidence>
<dbReference type="Gene3D" id="1.10.760.10">
    <property type="entry name" value="Cytochrome c-like domain"/>
    <property type="match status" value="1"/>
</dbReference>
<dbReference type="RefSeq" id="WP_096432999.1">
    <property type="nucleotide sequence ID" value="NZ_NTJD01000005.1"/>
</dbReference>
<dbReference type="InterPro" id="IPR009056">
    <property type="entry name" value="Cyt_c-like_dom"/>
</dbReference>
<evidence type="ECO:0000313" key="7">
    <source>
        <dbReference type="EMBL" id="PCD76542.1"/>
    </source>
</evidence>
<reference evidence="7 8" key="1">
    <citation type="submission" date="2017-09" db="EMBL/GenBank/DDBJ databases">
        <title>A multilocus sequence analysis scheme for characterization of bacteria in the genus Thioclava.</title>
        <authorList>
            <person name="Liu Y."/>
            <person name="Shao Z."/>
        </authorList>
    </citation>
    <scope>NUCLEOTIDE SEQUENCE [LARGE SCALE GENOMIC DNA]</scope>
    <source>
        <strain evidence="7 8">CAU 1312</strain>
    </source>
</reference>
<feature type="signal peptide" evidence="5">
    <location>
        <begin position="1"/>
        <end position="21"/>
    </location>
</feature>
<keyword evidence="5" id="KW-0732">Signal</keyword>
<protein>
    <recommendedName>
        <fullName evidence="6">Cytochrome c domain-containing protein</fullName>
    </recommendedName>
</protein>
<dbReference type="GO" id="GO:0020037">
    <property type="term" value="F:heme binding"/>
    <property type="evidence" value="ECO:0007669"/>
    <property type="project" value="InterPro"/>
</dbReference>
<evidence type="ECO:0000256" key="1">
    <source>
        <dbReference type="ARBA" id="ARBA00022617"/>
    </source>
</evidence>
<dbReference type="SUPFAM" id="SSF46626">
    <property type="entry name" value="Cytochrome c"/>
    <property type="match status" value="1"/>
</dbReference>
<comment type="caution">
    <text evidence="7">The sequence shown here is derived from an EMBL/GenBank/DDBJ whole genome shotgun (WGS) entry which is preliminary data.</text>
</comment>
<gene>
    <name evidence="7" type="ORF">CLN94_08035</name>
</gene>
<keyword evidence="2 4" id="KW-0479">Metal-binding</keyword>
<dbReference type="PROSITE" id="PS51007">
    <property type="entry name" value="CYTC"/>
    <property type="match status" value="1"/>
</dbReference>
<evidence type="ECO:0000256" key="3">
    <source>
        <dbReference type="ARBA" id="ARBA00023004"/>
    </source>
</evidence>
<dbReference type="InterPro" id="IPR036909">
    <property type="entry name" value="Cyt_c-like_dom_sf"/>
</dbReference>
<feature type="domain" description="Cytochrome c" evidence="6">
    <location>
        <begin position="22"/>
        <end position="133"/>
    </location>
</feature>
<keyword evidence="1 4" id="KW-0349">Heme</keyword>
<dbReference type="GO" id="GO:0009055">
    <property type="term" value="F:electron transfer activity"/>
    <property type="evidence" value="ECO:0007669"/>
    <property type="project" value="InterPro"/>
</dbReference>
<dbReference type="Pfam" id="PF13442">
    <property type="entry name" value="Cytochrome_CBB3"/>
    <property type="match status" value="1"/>
</dbReference>
<sequence>MRVAPWMIAAALCVAASPTWAEGPMVGEKLFTQYCASCHGTDAKGGGPMAEYLTVAPADLTTLSAHNDGAFPMLRVIHTIDGRTGVRAHGGPMPVFGDLFMAETDDGVERSYNEALETRGRVLSLATYLEALQQ</sequence>
<keyword evidence="8" id="KW-1185">Reference proteome</keyword>
<dbReference type="AlphaFoldDB" id="A0A2A4CQL3"/>
<name>A0A2A4CQL3_9RHOB</name>
<organism evidence="7 8">
    <name type="scientific">Pseudothioclava arenosa</name>
    <dbReference type="NCBI Taxonomy" id="1795308"/>
    <lineage>
        <taxon>Bacteria</taxon>
        <taxon>Pseudomonadati</taxon>
        <taxon>Pseudomonadota</taxon>
        <taxon>Alphaproteobacteria</taxon>
        <taxon>Rhodobacterales</taxon>
        <taxon>Paracoccaceae</taxon>
        <taxon>Pseudothioclava</taxon>
    </lineage>
</organism>
<keyword evidence="3 4" id="KW-0408">Iron</keyword>
<feature type="chain" id="PRO_5012539749" description="Cytochrome c domain-containing protein" evidence="5">
    <location>
        <begin position="22"/>
        <end position="134"/>
    </location>
</feature>
<evidence type="ECO:0000256" key="4">
    <source>
        <dbReference type="PROSITE-ProRule" id="PRU00433"/>
    </source>
</evidence>
<dbReference type="GO" id="GO:0046872">
    <property type="term" value="F:metal ion binding"/>
    <property type="evidence" value="ECO:0007669"/>
    <property type="project" value="UniProtKB-KW"/>
</dbReference>
<evidence type="ECO:0000259" key="6">
    <source>
        <dbReference type="PROSITE" id="PS51007"/>
    </source>
</evidence>
<dbReference type="Proteomes" id="UP000243507">
    <property type="component" value="Unassembled WGS sequence"/>
</dbReference>
<evidence type="ECO:0000313" key="8">
    <source>
        <dbReference type="Proteomes" id="UP000243507"/>
    </source>
</evidence>
<dbReference type="OrthoDB" id="335174at2"/>
<dbReference type="EMBL" id="NTJD01000005">
    <property type="protein sequence ID" value="PCD76542.1"/>
    <property type="molecule type" value="Genomic_DNA"/>
</dbReference>